<protein>
    <submittedName>
        <fullName evidence="3">Alpha/beta fold hydrolase</fullName>
    </submittedName>
</protein>
<dbReference type="EMBL" id="VCHX02000173">
    <property type="protein sequence ID" value="TPQ18651.1"/>
    <property type="molecule type" value="Genomic_DNA"/>
</dbReference>
<keyword evidence="3" id="KW-0378">Hydrolase</keyword>
<dbReference type="Proteomes" id="UP000317378">
    <property type="component" value="Unassembled WGS sequence"/>
</dbReference>
<keyword evidence="1" id="KW-1133">Transmembrane helix</keyword>
<organism evidence="3 4">
    <name type="scientific">Streptomyces sporangiiformans</name>
    <dbReference type="NCBI Taxonomy" id="2315329"/>
    <lineage>
        <taxon>Bacteria</taxon>
        <taxon>Bacillati</taxon>
        <taxon>Actinomycetota</taxon>
        <taxon>Actinomycetes</taxon>
        <taxon>Kitasatosporales</taxon>
        <taxon>Streptomycetaceae</taxon>
        <taxon>Streptomyces</taxon>
    </lineage>
</organism>
<sequence length="243" mass="25876">MWQAQAAALRARDRTVITPDQRGFGGTPLGTAPPSLDTVADDLAALLDQRRVGSVVLAGCSMGGYVAMAFLRRHRHRVRALALLATRARADSPEEAAERIRFADLILDETRRDQLVTHTAPLLLGAATRARRPDLAEQVTAMAATAAPESVSWAQRAIATRPDSLSVLRGTDVPAVVLRGAEDDLVAADEAAITAEALPRGRLVTVPTAGHLPPLEAPDHVTRLLTALLDASAAENRKGDSEW</sequence>
<dbReference type="AlphaFoldDB" id="A0A505DKN6"/>
<dbReference type="Pfam" id="PF00561">
    <property type="entry name" value="Abhydrolase_1"/>
    <property type="match status" value="1"/>
</dbReference>
<dbReference type="InterPro" id="IPR029058">
    <property type="entry name" value="AB_hydrolase_fold"/>
</dbReference>
<evidence type="ECO:0000259" key="2">
    <source>
        <dbReference type="Pfam" id="PF00561"/>
    </source>
</evidence>
<accession>A0A505DKN6</accession>
<keyword evidence="1" id="KW-0812">Transmembrane</keyword>
<keyword evidence="4" id="KW-1185">Reference proteome</keyword>
<comment type="caution">
    <text evidence="3">The sequence shown here is derived from an EMBL/GenBank/DDBJ whole genome shotgun (WGS) entry which is preliminary data.</text>
</comment>
<dbReference type="GO" id="GO:0016787">
    <property type="term" value="F:hydrolase activity"/>
    <property type="evidence" value="ECO:0007669"/>
    <property type="project" value="UniProtKB-KW"/>
</dbReference>
<dbReference type="InterPro" id="IPR050266">
    <property type="entry name" value="AB_hydrolase_sf"/>
</dbReference>
<gene>
    <name evidence="3" type="ORF">FGD71_030050</name>
</gene>
<feature type="transmembrane region" description="Helical" evidence="1">
    <location>
        <begin position="52"/>
        <end position="71"/>
    </location>
</feature>
<name>A0A505DKN6_9ACTN</name>
<evidence type="ECO:0000256" key="1">
    <source>
        <dbReference type="SAM" id="Phobius"/>
    </source>
</evidence>
<reference evidence="3 4" key="1">
    <citation type="submission" date="2019-06" db="EMBL/GenBank/DDBJ databases">
        <title>Streptomyces sporangiiformans sp. nov., a novel actinomycete isolated from soil in Mount Song.</title>
        <authorList>
            <person name="Han L."/>
        </authorList>
    </citation>
    <scope>NUCLEOTIDE SEQUENCE [LARGE SCALE GENOMIC DNA]</scope>
    <source>
        <strain evidence="3 4">NEAU-SSA 1</strain>
    </source>
</reference>
<evidence type="ECO:0000313" key="4">
    <source>
        <dbReference type="Proteomes" id="UP000317378"/>
    </source>
</evidence>
<dbReference type="SUPFAM" id="SSF53474">
    <property type="entry name" value="alpha/beta-Hydrolases"/>
    <property type="match status" value="1"/>
</dbReference>
<dbReference type="Gene3D" id="3.40.50.1820">
    <property type="entry name" value="alpha/beta hydrolase"/>
    <property type="match status" value="1"/>
</dbReference>
<feature type="domain" description="AB hydrolase-1" evidence="2">
    <location>
        <begin position="2"/>
        <end position="218"/>
    </location>
</feature>
<dbReference type="OrthoDB" id="9785847at2"/>
<evidence type="ECO:0000313" key="3">
    <source>
        <dbReference type="EMBL" id="TPQ18651.1"/>
    </source>
</evidence>
<proteinExistence type="predicted"/>
<dbReference type="InterPro" id="IPR000073">
    <property type="entry name" value="AB_hydrolase_1"/>
</dbReference>
<dbReference type="PANTHER" id="PTHR43798">
    <property type="entry name" value="MONOACYLGLYCEROL LIPASE"/>
    <property type="match status" value="1"/>
</dbReference>
<keyword evidence="1" id="KW-0472">Membrane</keyword>
<dbReference type="PRINTS" id="PR00111">
    <property type="entry name" value="ABHYDROLASE"/>
</dbReference>